<reference evidence="1 2" key="1">
    <citation type="submission" date="2022-08" db="EMBL/GenBank/DDBJ databases">
        <title>Reclassification of Massilia species as members of the genera Telluria, Duganella, Pseudoduganella, Mokoshia gen. nov. and Zemynaea gen. nov. using orthogonal and non-orthogonal genome-based approaches.</title>
        <authorList>
            <person name="Bowman J.P."/>
        </authorList>
    </citation>
    <scope>NUCLEOTIDE SEQUENCE [LARGE SCALE GENOMIC DNA]</scope>
    <source>
        <strain evidence="1 2">JCM 31605</strain>
    </source>
</reference>
<accession>A0ABT2DF90</accession>
<gene>
    <name evidence="1" type="ORF">NX774_18285</name>
</gene>
<dbReference type="RefSeq" id="WP_258823694.1">
    <property type="nucleotide sequence ID" value="NZ_JANUHB010000004.1"/>
</dbReference>
<sequence>MFLRTAKSMLILNGGVHPGMVSQMPQNIIVDQGPADVVLMFALNRKELEQYLPAAKEALGDKGSLWVAYLKQTASKATDINRDSINAYLKENGITAVAMISIDGDWSGLRAKRIEV</sequence>
<protein>
    <submittedName>
        <fullName evidence="1">DUF3052 domain-containing protein</fullName>
    </submittedName>
</protein>
<keyword evidence="2" id="KW-1185">Reference proteome</keyword>
<organism evidence="1 2">
    <name type="scientific">Massilia agilis</name>
    <dbReference type="NCBI Taxonomy" id="1811226"/>
    <lineage>
        <taxon>Bacteria</taxon>
        <taxon>Pseudomonadati</taxon>
        <taxon>Pseudomonadota</taxon>
        <taxon>Betaproteobacteria</taxon>
        <taxon>Burkholderiales</taxon>
        <taxon>Oxalobacteraceae</taxon>
        <taxon>Telluria group</taxon>
        <taxon>Massilia</taxon>
    </lineage>
</organism>
<dbReference type="Proteomes" id="UP001206126">
    <property type="component" value="Unassembled WGS sequence"/>
</dbReference>
<comment type="caution">
    <text evidence="1">The sequence shown here is derived from an EMBL/GenBank/DDBJ whole genome shotgun (WGS) entry which is preliminary data.</text>
</comment>
<dbReference type="EMBL" id="JANUHB010000004">
    <property type="protein sequence ID" value="MCS0809876.1"/>
    <property type="molecule type" value="Genomic_DNA"/>
</dbReference>
<proteinExistence type="predicted"/>
<evidence type="ECO:0000313" key="1">
    <source>
        <dbReference type="EMBL" id="MCS0809876.1"/>
    </source>
</evidence>
<evidence type="ECO:0000313" key="2">
    <source>
        <dbReference type="Proteomes" id="UP001206126"/>
    </source>
</evidence>
<name>A0ABT2DF90_9BURK</name>